<name>A0A8H7PE18_MORIS</name>
<dbReference type="OrthoDB" id="207081at2759"/>
<dbReference type="PANTHER" id="PTHR14932">
    <property type="entry name" value="RAS GTPASE-RELATED"/>
    <property type="match status" value="1"/>
</dbReference>
<dbReference type="Pfam" id="PF08477">
    <property type="entry name" value="Roc"/>
    <property type="match status" value="1"/>
</dbReference>
<dbReference type="Gene3D" id="3.40.50.300">
    <property type="entry name" value="P-loop containing nucleotide triphosphate hydrolases"/>
    <property type="match status" value="1"/>
</dbReference>
<accession>A0A8H7PE18</accession>
<dbReference type="AlphaFoldDB" id="A0A8H7PE18"/>
<dbReference type="SUPFAM" id="SSF52540">
    <property type="entry name" value="P-loop containing nucleoside triphosphate hydrolases"/>
    <property type="match status" value="1"/>
</dbReference>
<protein>
    <recommendedName>
        <fullName evidence="3">Rab-like protein 6</fullName>
    </recommendedName>
</protein>
<reference evidence="1" key="1">
    <citation type="submission" date="2020-12" db="EMBL/GenBank/DDBJ databases">
        <title>Metabolic potential, ecology and presence of endohyphal bacteria is reflected in genomic diversity of Mucoromycotina.</title>
        <authorList>
            <person name="Muszewska A."/>
            <person name="Okrasinska A."/>
            <person name="Steczkiewicz K."/>
            <person name="Drgas O."/>
            <person name="Orlowska M."/>
            <person name="Perlinska-Lenart U."/>
            <person name="Aleksandrzak-Piekarczyk T."/>
            <person name="Szatraj K."/>
            <person name="Zielenkiewicz U."/>
            <person name="Pilsyk S."/>
            <person name="Malc E."/>
            <person name="Mieczkowski P."/>
            <person name="Kruszewska J.S."/>
            <person name="Biernat P."/>
            <person name="Pawlowska J."/>
        </authorList>
    </citation>
    <scope>NUCLEOTIDE SEQUENCE</scope>
    <source>
        <strain evidence="1">WA0000067209</strain>
    </source>
</reference>
<organism evidence="1 2">
    <name type="scientific">Mortierella isabellina</name>
    <name type="common">Filamentous fungus</name>
    <name type="synonym">Umbelopsis isabellina</name>
    <dbReference type="NCBI Taxonomy" id="91625"/>
    <lineage>
        <taxon>Eukaryota</taxon>
        <taxon>Fungi</taxon>
        <taxon>Fungi incertae sedis</taxon>
        <taxon>Mucoromycota</taxon>
        <taxon>Mucoromycotina</taxon>
        <taxon>Umbelopsidomycetes</taxon>
        <taxon>Umbelopsidales</taxon>
        <taxon>Umbelopsidaceae</taxon>
        <taxon>Umbelopsis</taxon>
    </lineage>
</organism>
<dbReference type="PANTHER" id="PTHR14932:SF1">
    <property type="entry name" value="RAB-LIKE PROTEIN 6"/>
    <property type="match status" value="1"/>
</dbReference>
<dbReference type="GO" id="GO:0005829">
    <property type="term" value="C:cytosol"/>
    <property type="evidence" value="ECO:0007669"/>
    <property type="project" value="TreeGrafter"/>
</dbReference>
<feature type="non-terminal residue" evidence="1">
    <location>
        <position position="1"/>
    </location>
</feature>
<comment type="caution">
    <text evidence="1">The sequence shown here is derived from an EMBL/GenBank/DDBJ whole genome shotgun (WGS) entry which is preliminary data.</text>
</comment>
<dbReference type="GO" id="GO:0005525">
    <property type="term" value="F:GTP binding"/>
    <property type="evidence" value="ECO:0007669"/>
    <property type="project" value="InterPro"/>
</dbReference>
<gene>
    <name evidence="1" type="ORF">INT43_004768</name>
</gene>
<sequence length="194" mass="21681">TAMSFLWNLGGAKKPQGGAKPSSPPHFQSMNVAFRRGVQYNMKVIIRGDVMTGKSSLFRRLQGAEFNRNYISTPQIEVSNIQWKYKDSPDIIKVEIWDVVDRAKNATPSSEKGDIGIKLEHNVSKRPAKREAAPADELSDMGLDASTVNVYRNCHAAIFMFDVTKPWTFEYVVNELAAVPGNMAILVLVSSFHY</sequence>
<dbReference type="InterPro" id="IPR027417">
    <property type="entry name" value="P-loop_NTPase"/>
</dbReference>
<dbReference type="Proteomes" id="UP000654370">
    <property type="component" value="Unassembled WGS sequence"/>
</dbReference>
<evidence type="ECO:0000313" key="2">
    <source>
        <dbReference type="Proteomes" id="UP000654370"/>
    </source>
</evidence>
<evidence type="ECO:0008006" key="3">
    <source>
        <dbReference type="Google" id="ProtNLM"/>
    </source>
</evidence>
<keyword evidence="2" id="KW-1185">Reference proteome</keyword>
<proteinExistence type="predicted"/>
<evidence type="ECO:0000313" key="1">
    <source>
        <dbReference type="EMBL" id="KAG2172227.1"/>
    </source>
</evidence>
<dbReference type="EMBL" id="JAEPQZ010000017">
    <property type="protein sequence ID" value="KAG2172227.1"/>
    <property type="molecule type" value="Genomic_DNA"/>
</dbReference>
<dbReference type="GO" id="GO:0005634">
    <property type="term" value="C:nucleus"/>
    <property type="evidence" value="ECO:0007669"/>
    <property type="project" value="TreeGrafter"/>
</dbReference>
<dbReference type="InterPro" id="IPR040385">
    <property type="entry name" value="RABL6"/>
</dbReference>